<proteinExistence type="predicted"/>
<gene>
    <name evidence="2" type="ORF">RF11_04578</name>
</gene>
<feature type="compositionally biased region" description="Basic and acidic residues" evidence="1">
    <location>
        <begin position="46"/>
        <end position="56"/>
    </location>
</feature>
<comment type="caution">
    <text evidence="2">The sequence shown here is derived from an EMBL/GenBank/DDBJ whole genome shotgun (WGS) entry which is preliminary data.</text>
</comment>
<accession>A0A0C2JXL5</accession>
<feature type="region of interest" description="Disordered" evidence="1">
    <location>
        <begin position="31"/>
        <end position="56"/>
    </location>
</feature>
<dbReference type="EMBL" id="JWZT01000494">
    <property type="protein sequence ID" value="KII74233.1"/>
    <property type="molecule type" value="Genomic_DNA"/>
</dbReference>
<keyword evidence="3" id="KW-1185">Reference proteome</keyword>
<protein>
    <submittedName>
        <fullName evidence="2">Uncharacterized protein</fullName>
    </submittedName>
</protein>
<evidence type="ECO:0000313" key="3">
    <source>
        <dbReference type="Proteomes" id="UP000031668"/>
    </source>
</evidence>
<dbReference type="Proteomes" id="UP000031668">
    <property type="component" value="Unassembled WGS sequence"/>
</dbReference>
<reference evidence="2 3" key="1">
    <citation type="journal article" date="2014" name="Genome Biol. Evol.">
        <title>The genome of the myxosporean Thelohanellus kitauei shows adaptations to nutrient acquisition within its fish host.</title>
        <authorList>
            <person name="Yang Y."/>
            <person name="Xiong J."/>
            <person name="Zhou Z."/>
            <person name="Huo F."/>
            <person name="Miao W."/>
            <person name="Ran C."/>
            <person name="Liu Y."/>
            <person name="Zhang J."/>
            <person name="Feng J."/>
            <person name="Wang M."/>
            <person name="Wang M."/>
            <person name="Wang L."/>
            <person name="Yao B."/>
        </authorList>
    </citation>
    <scope>NUCLEOTIDE SEQUENCE [LARGE SCALE GENOMIC DNA]</scope>
    <source>
        <strain evidence="2">Wuqing</strain>
    </source>
</reference>
<dbReference type="AlphaFoldDB" id="A0A0C2JXL5"/>
<evidence type="ECO:0000313" key="2">
    <source>
        <dbReference type="EMBL" id="KII74233.1"/>
    </source>
</evidence>
<evidence type="ECO:0000256" key="1">
    <source>
        <dbReference type="SAM" id="MobiDB-lite"/>
    </source>
</evidence>
<feature type="compositionally biased region" description="Polar residues" evidence="1">
    <location>
        <begin position="35"/>
        <end position="44"/>
    </location>
</feature>
<organism evidence="2 3">
    <name type="scientific">Thelohanellus kitauei</name>
    <name type="common">Myxosporean</name>
    <dbReference type="NCBI Taxonomy" id="669202"/>
    <lineage>
        <taxon>Eukaryota</taxon>
        <taxon>Metazoa</taxon>
        <taxon>Cnidaria</taxon>
        <taxon>Myxozoa</taxon>
        <taxon>Myxosporea</taxon>
        <taxon>Bivalvulida</taxon>
        <taxon>Platysporina</taxon>
        <taxon>Myxobolidae</taxon>
        <taxon>Thelohanellus</taxon>
    </lineage>
</organism>
<sequence length="518" mass="58802">MFETPRGHSKSTHEKYPVTTTIHNIGHKLPGKQIAQETKSSVKASEQIKEMKKNDQNVEMEVGTITKTTIKSTKEADAVIKIESKTYRETKTDQLLDDKTPQYTGEKSKFISEPIQKIEKIPLLESSGQTKPPSKISEKMKLFTQSDQNDEKKHPEKIDKPIKAIKQNKISERLKAFTISDKNTGVDLQKKKQLQTEENIIEHDAGKKRENFKNNQDDKNSQMNRSFESKFLCKAGEQSNVCFEKCSANKIESQNIDTVIELSTEQSYSPRSQPNTLEFSAIVSRNTYDDKHPELSSVHRSKSDNSDKIKFRPRWDLDSGSLKNPNTYSSAVSSLNSRENTVIVGKSGSQTSISLLNESLFENPDRDKTEIVKRLKRPISLIREKYELKVRDMSQNLPDKSSNLQIHASKIPTLKTNTNFLLLSDQKSRNASNCGFARSEITHSDKIEAKNQNTNILEEKCFKSAINNRSGSKVSSLMKNFEAKSQPLDSKHYSKGHKKLINDCHSGPERITKDAKTF</sequence>
<name>A0A0C2JXL5_THEKT</name>